<dbReference type="EMBL" id="CM000134">
    <property type="protein sequence ID" value="EEC84363.1"/>
    <property type="molecule type" value="Genomic_DNA"/>
</dbReference>
<dbReference type="Proteomes" id="UP000007015">
    <property type="component" value="Chromosome 9"/>
</dbReference>
<gene>
    <name evidence="2" type="ORF">OsI_30893</name>
</gene>
<keyword evidence="3" id="KW-1185">Reference proteome</keyword>
<dbReference type="InterPro" id="IPR055357">
    <property type="entry name" value="LRR_At1g61320_AtMIF1"/>
</dbReference>
<evidence type="ECO:0000313" key="3">
    <source>
        <dbReference type="Proteomes" id="UP000007015"/>
    </source>
</evidence>
<feature type="domain" description="At1g61320/AtMIF1 LRR" evidence="1">
    <location>
        <begin position="1"/>
        <end position="31"/>
    </location>
</feature>
<dbReference type="Pfam" id="PF23622">
    <property type="entry name" value="LRR_At1g61320_AtMIF1"/>
    <property type="match status" value="1"/>
</dbReference>
<dbReference type="HOGENOM" id="CLU_3127585_0_0_1"/>
<evidence type="ECO:0000259" key="1">
    <source>
        <dbReference type="Pfam" id="PF23622"/>
    </source>
</evidence>
<proteinExistence type="predicted"/>
<sequence length="50" mass="5587">MEASKALFAIRTYIEGKVPSTVRLNVVEPCSRCHVMEPFTVESNSGNEMQ</sequence>
<reference evidence="2 3" key="1">
    <citation type="journal article" date="2005" name="PLoS Biol.">
        <title>The genomes of Oryza sativa: a history of duplications.</title>
        <authorList>
            <person name="Yu J."/>
            <person name="Wang J."/>
            <person name="Lin W."/>
            <person name="Li S."/>
            <person name="Li H."/>
            <person name="Zhou J."/>
            <person name="Ni P."/>
            <person name="Dong W."/>
            <person name="Hu S."/>
            <person name="Zeng C."/>
            <person name="Zhang J."/>
            <person name="Zhang Y."/>
            <person name="Li R."/>
            <person name="Xu Z."/>
            <person name="Li S."/>
            <person name="Li X."/>
            <person name="Zheng H."/>
            <person name="Cong L."/>
            <person name="Lin L."/>
            <person name="Yin J."/>
            <person name="Geng J."/>
            <person name="Li G."/>
            <person name="Shi J."/>
            <person name="Liu J."/>
            <person name="Lv H."/>
            <person name="Li J."/>
            <person name="Wang J."/>
            <person name="Deng Y."/>
            <person name="Ran L."/>
            <person name="Shi X."/>
            <person name="Wang X."/>
            <person name="Wu Q."/>
            <person name="Li C."/>
            <person name="Ren X."/>
            <person name="Wang J."/>
            <person name="Wang X."/>
            <person name="Li D."/>
            <person name="Liu D."/>
            <person name="Zhang X."/>
            <person name="Ji Z."/>
            <person name="Zhao W."/>
            <person name="Sun Y."/>
            <person name="Zhang Z."/>
            <person name="Bao J."/>
            <person name="Han Y."/>
            <person name="Dong L."/>
            <person name="Ji J."/>
            <person name="Chen P."/>
            <person name="Wu S."/>
            <person name="Liu J."/>
            <person name="Xiao Y."/>
            <person name="Bu D."/>
            <person name="Tan J."/>
            <person name="Yang L."/>
            <person name="Ye C."/>
            <person name="Zhang J."/>
            <person name="Xu J."/>
            <person name="Zhou Y."/>
            <person name="Yu Y."/>
            <person name="Zhang B."/>
            <person name="Zhuang S."/>
            <person name="Wei H."/>
            <person name="Liu B."/>
            <person name="Lei M."/>
            <person name="Yu H."/>
            <person name="Li Y."/>
            <person name="Xu H."/>
            <person name="Wei S."/>
            <person name="He X."/>
            <person name="Fang L."/>
            <person name="Zhang Z."/>
            <person name="Zhang Y."/>
            <person name="Huang X."/>
            <person name="Su Z."/>
            <person name="Tong W."/>
            <person name="Li J."/>
            <person name="Tong Z."/>
            <person name="Li S."/>
            <person name="Ye J."/>
            <person name="Wang L."/>
            <person name="Fang L."/>
            <person name="Lei T."/>
            <person name="Chen C."/>
            <person name="Chen H."/>
            <person name="Xu Z."/>
            <person name="Li H."/>
            <person name="Huang H."/>
            <person name="Zhang F."/>
            <person name="Xu H."/>
            <person name="Li N."/>
            <person name="Zhao C."/>
            <person name="Li S."/>
            <person name="Dong L."/>
            <person name="Huang Y."/>
            <person name="Li L."/>
            <person name="Xi Y."/>
            <person name="Qi Q."/>
            <person name="Li W."/>
            <person name="Zhang B."/>
            <person name="Hu W."/>
            <person name="Zhang Y."/>
            <person name="Tian X."/>
            <person name="Jiao Y."/>
            <person name="Liang X."/>
            <person name="Jin J."/>
            <person name="Gao L."/>
            <person name="Zheng W."/>
            <person name="Hao B."/>
            <person name="Liu S."/>
            <person name="Wang W."/>
            <person name="Yuan L."/>
            <person name="Cao M."/>
            <person name="McDermott J."/>
            <person name="Samudrala R."/>
            <person name="Wang J."/>
            <person name="Wong G.K."/>
            <person name="Yang H."/>
        </authorList>
    </citation>
    <scope>NUCLEOTIDE SEQUENCE [LARGE SCALE GENOMIC DNA]</scope>
    <source>
        <strain evidence="3">cv. 93-11</strain>
    </source>
</reference>
<accession>B8BEG6</accession>
<evidence type="ECO:0000313" key="2">
    <source>
        <dbReference type="EMBL" id="EEC84363.1"/>
    </source>
</evidence>
<dbReference type="Gramene" id="BGIOSGA030516-TA">
    <property type="protein sequence ID" value="BGIOSGA030516-PA"/>
    <property type="gene ID" value="BGIOSGA030516"/>
</dbReference>
<dbReference type="STRING" id="39946.B8BEG6"/>
<protein>
    <recommendedName>
        <fullName evidence="1">At1g61320/AtMIF1 LRR domain-containing protein</fullName>
    </recommendedName>
</protein>
<dbReference type="AlphaFoldDB" id="B8BEG6"/>
<organism evidence="2 3">
    <name type="scientific">Oryza sativa subsp. indica</name>
    <name type="common">Rice</name>
    <dbReference type="NCBI Taxonomy" id="39946"/>
    <lineage>
        <taxon>Eukaryota</taxon>
        <taxon>Viridiplantae</taxon>
        <taxon>Streptophyta</taxon>
        <taxon>Embryophyta</taxon>
        <taxon>Tracheophyta</taxon>
        <taxon>Spermatophyta</taxon>
        <taxon>Magnoliopsida</taxon>
        <taxon>Liliopsida</taxon>
        <taxon>Poales</taxon>
        <taxon>Poaceae</taxon>
        <taxon>BOP clade</taxon>
        <taxon>Oryzoideae</taxon>
        <taxon>Oryzeae</taxon>
        <taxon>Oryzinae</taxon>
        <taxon>Oryza</taxon>
        <taxon>Oryza sativa</taxon>
    </lineage>
</organism>
<name>B8BEG6_ORYSI</name>